<reference evidence="1" key="2">
    <citation type="submission" date="2025-08" db="UniProtKB">
        <authorList>
            <consortium name="Ensembl"/>
        </authorList>
    </citation>
    <scope>IDENTIFICATION</scope>
</reference>
<reference evidence="1" key="3">
    <citation type="submission" date="2025-09" db="UniProtKB">
        <authorList>
            <consortium name="Ensembl"/>
        </authorList>
    </citation>
    <scope>IDENTIFICATION</scope>
</reference>
<dbReference type="Bgee" id="ENSCSAG00000018215">
    <property type="expression patterns" value="Expressed in liver and 5 other cell types or tissues"/>
</dbReference>
<sequence length="67" mass="7773">IERSCGGRKHEVIQRTKRLHAEKSTRYCHRSSVSGVVLSIMLMPDHGTVPLFPKASAYRKIFMQWLF</sequence>
<evidence type="ECO:0000313" key="2">
    <source>
        <dbReference type="Proteomes" id="UP000029965"/>
    </source>
</evidence>
<dbReference type="EMBL" id="AQIB01127650">
    <property type="status" value="NOT_ANNOTATED_CDS"/>
    <property type="molecule type" value="Genomic_DNA"/>
</dbReference>
<keyword evidence="2" id="KW-1185">Reference proteome</keyword>
<accession>A0A0D9S042</accession>
<dbReference type="Ensembl" id="ENSCSAT00000016312.1">
    <property type="protein sequence ID" value="ENSCSAP00000014231.1"/>
    <property type="gene ID" value="ENSCSAG00000018215.1"/>
</dbReference>
<reference evidence="1 2" key="1">
    <citation type="submission" date="2014-03" db="EMBL/GenBank/DDBJ databases">
        <authorList>
            <person name="Warren W."/>
            <person name="Wilson R.K."/>
        </authorList>
    </citation>
    <scope>NUCLEOTIDE SEQUENCE</scope>
</reference>
<protein>
    <submittedName>
        <fullName evidence="1">Uncharacterized protein</fullName>
    </submittedName>
</protein>
<dbReference type="AlphaFoldDB" id="A0A0D9S042"/>
<organism evidence="1 2">
    <name type="scientific">Chlorocebus sabaeus</name>
    <name type="common">Green monkey</name>
    <name type="synonym">Simia sabaea</name>
    <dbReference type="NCBI Taxonomy" id="60711"/>
    <lineage>
        <taxon>Eukaryota</taxon>
        <taxon>Metazoa</taxon>
        <taxon>Chordata</taxon>
        <taxon>Craniata</taxon>
        <taxon>Vertebrata</taxon>
        <taxon>Euteleostomi</taxon>
        <taxon>Mammalia</taxon>
        <taxon>Eutheria</taxon>
        <taxon>Euarchontoglires</taxon>
        <taxon>Primates</taxon>
        <taxon>Haplorrhini</taxon>
        <taxon>Catarrhini</taxon>
        <taxon>Cercopithecidae</taxon>
        <taxon>Cercopithecinae</taxon>
        <taxon>Chlorocebus</taxon>
    </lineage>
</organism>
<name>A0A0D9S042_CHLSB</name>
<evidence type="ECO:0000313" key="1">
    <source>
        <dbReference type="Ensembl" id="ENSCSAP00000014231.1"/>
    </source>
</evidence>
<dbReference type="Proteomes" id="UP000029965">
    <property type="component" value="Chromosome 18"/>
</dbReference>
<proteinExistence type="predicted"/>